<name>A0A830BW60_9LAMI</name>
<comment type="caution">
    <text evidence="1">The sequence shown here is derived from an EMBL/GenBank/DDBJ whole genome shotgun (WGS) entry which is preliminary data.</text>
</comment>
<accession>A0A830BW60</accession>
<proteinExistence type="predicted"/>
<evidence type="ECO:0000313" key="2">
    <source>
        <dbReference type="Proteomes" id="UP000653305"/>
    </source>
</evidence>
<dbReference type="Proteomes" id="UP000653305">
    <property type="component" value="Unassembled WGS sequence"/>
</dbReference>
<gene>
    <name evidence="1" type="ORF">PHJA_001370800</name>
</gene>
<reference evidence="1" key="1">
    <citation type="submission" date="2020-07" db="EMBL/GenBank/DDBJ databases">
        <title>Ethylene signaling mediates host invasion by parasitic plants.</title>
        <authorList>
            <person name="Yoshida S."/>
        </authorList>
    </citation>
    <scope>NUCLEOTIDE SEQUENCE</scope>
    <source>
        <strain evidence="1">Okayama</strain>
    </source>
</reference>
<organism evidence="1 2">
    <name type="scientific">Phtheirospermum japonicum</name>
    <dbReference type="NCBI Taxonomy" id="374723"/>
    <lineage>
        <taxon>Eukaryota</taxon>
        <taxon>Viridiplantae</taxon>
        <taxon>Streptophyta</taxon>
        <taxon>Embryophyta</taxon>
        <taxon>Tracheophyta</taxon>
        <taxon>Spermatophyta</taxon>
        <taxon>Magnoliopsida</taxon>
        <taxon>eudicotyledons</taxon>
        <taxon>Gunneridae</taxon>
        <taxon>Pentapetalae</taxon>
        <taxon>asterids</taxon>
        <taxon>lamiids</taxon>
        <taxon>Lamiales</taxon>
        <taxon>Orobanchaceae</taxon>
        <taxon>Orobanchaceae incertae sedis</taxon>
        <taxon>Phtheirospermum</taxon>
    </lineage>
</organism>
<evidence type="ECO:0000313" key="1">
    <source>
        <dbReference type="EMBL" id="GFP92267.1"/>
    </source>
</evidence>
<protein>
    <submittedName>
        <fullName evidence="1">Uncharacterized protein</fullName>
    </submittedName>
</protein>
<sequence length="102" mass="11398">MQASWQPHALTDWYVTQTKKRSVAICVFFTFAKKKINWTTLRVPEFSFAGDGAESMSRQSTMIISERSAISSATSRLMVFCSSYTAITSSSGGGYEHRLQRG</sequence>
<dbReference type="AlphaFoldDB" id="A0A830BW60"/>
<dbReference type="EMBL" id="BMAC01000274">
    <property type="protein sequence ID" value="GFP92267.1"/>
    <property type="molecule type" value="Genomic_DNA"/>
</dbReference>
<keyword evidence="2" id="KW-1185">Reference proteome</keyword>